<reference evidence="1 2" key="1">
    <citation type="submission" date="2018-05" db="EMBL/GenBank/DDBJ databases">
        <title>Isolation and characterization of genus Methanoculleus species and their viruses from deep sea marine sediment offshore southwestern Taiwan.</title>
        <authorList>
            <person name="Wei W.-H."/>
            <person name="Chen W.-C."/>
            <person name="Lai M.-C."/>
            <person name="Chen S.-C."/>
        </authorList>
    </citation>
    <scope>NUCLEOTIDE SEQUENCE [LARGE SCALE GENOMIC DNA]</scope>
    <source>
        <strain evidence="1 2">CWC-02</strain>
    </source>
</reference>
<sequence length="137" mass="15995">MLSCPAGFERKSECSAFLRVAGTRNVTGEVNRWFNKTVPYLGKEYPWHYVMLLKARELAHYLIGKKTMSAFVTPMYTVERQDSDEIRQKILNVPYAEWKKMGFSKGTLHYMKQNTKNGKSFTLNKHVRERLAEWGVP</sequence>
<protein>
    <submittedName>
        <fullName evidence="1">CRISPR-associated protein Cas1</fullName>
    </submittedName>
</protein>
<comment type="caution">
    <text evidence="1">The sequence shown here is derived from an EMBL/GenBank/DDBJ whole genome shotgun (WGS) entry which is preliminary data.</text>
</comment>
<keyword evidence="2" id="KW-1185">Reference proteome</keyword>
<evidence type="ECO:0000313" key="1">
    <source>
        <dbReference type="EMBL" id="MCM2466009.1"/>
    </source>
</evidence>
<dbReference type="Proteomes" id="UP001523230">
    <property type="component" value="Unassembled WGS sequence"/>
</dbReference>
<proteinExistence type="predicted"/>
<dbReference type="AlphaFoldDB" id="A0ABD4TGF5"/>
<name>A0ABD4TGF5_9EURY</name>
<dbReference type="EMBL" id="QFDM01000002">
    <property type="protein sequence ID" value="MCM2466009.1"/>
    <property type="molecule type" value="Genomic_DNA"/>
</dbReference>
<accession>A0ABD4TGF5</accession>
<organism evidence="1 2">
    <name type="scientific">Methanoculleus oceani</name>
    <dbReference type="NCBI Taxonomy" id="2184756"/>
    <lineage>
        <taxon>Archaea</taxon>
        <taxon>Methanobacteriati</taxon>
        <taxon>Methanobacteriota</taxon>
        <taxon>Stenosarchaea group</taxon>
        <taxon>Methanomicrobia</taxon>
        <taxon>Methanomicrobiales</taxon>
        <taxon>Methanomicrobiaceae</taxon>
        <taxon>Methanoculleus</taxon>
    </lineage>
</organism>
<evidence type="ECO:0000313" key="2">
    <source>
        <dbReference type="Proteomes" id="UP001523230"/>
    </source>
</evidence>
<gene>
    <name evidence="1" type="ORF">DIC75_06710</name>
</gene>